<evidence type="ECO:0000256" key="2">
    <source>
        <dbReference type="PROSITE-ProRule" id="PRU00497"/>
    </source>
</evidence>
<dbReference type="PROSITE" id="PS00233">
    <property type="entry name" value="CHIT_BIND_RR_1"/>
    <property type="match status" value="1"/>
</dbReference>
<dbReference type="Pfam" id="PF00379">
    <property type="entry name" value="Chitin_bind_4"/>
    <property type="match status" value="1"/>
</dbReference>
<accession>A0A653CVK6</accession>
<dbReference type="PANTHER" id="PTHR10380:SF218">
    <property type="entry name" value="ADULT CUTICLE PROTEIN 65AA-RELATED"/>
    <property type="match status" value="1"/>
</dbReference>
<dbReference type="GO" id="GO:0008010">
    <property type="term" value="F:structural constituent of chitin-based larval cuticle"/>
    <property type="evidence" value="ECO:0007669"/>
    <property type="project" value="TreeGrafter"/>
</dbReference>
<dbReference type="GO" id="GO:0062129">
    <property type="term" value="C:chitin-based extracellular matrix"/>
    <property type="evidence" value="ECO:0007669"/>
    <property type="project" value="TreeGrafter"/>
</dbReference>
<evidence type="ECO:0000313" key="5">
    <source>
        <dbReference type="Proteomes" id="UP000410492"/>
    </source>
</evidence>
<keyword evidence="5" id="KW-1185">Reference proteome</keyword>
<name>A0A653CVK6_CALMS</name>
<evidence type="ECO:0000256" key="1">
    <source>
        <dbReference type="ARBA" id="ARBA00022460"/>
    </source>
</evidence>
<reference evidence="4 5" key="1">
    <citation type="submission" date="2019-01" db="EMBL/GenBank/DDBJ databases">
        <authorList>
            <person name="Sayadi A."/>
        </authorList>
    </citation>
    <scope>NUCLEOTIDE SEQUENCE [LARGE SCALE GENOMIC DNA]</scope>
</reference>
<keyword evidence="3" id="KW-1133">Transmembrane helix</keyword>
<proteinExistence type="predicted"/>
<feature type="transmembrane region" description="Helical" evidence="3">
    <location>
        <begin position="40"/>
        <end position="61"/>
    </location>
</feature>
<dbReference type="PRINTS" id="PR00947">
    <property type="entry name" value="CUTICLE"/>
</dbReference>
<keyword evidence="3" id="KW-0812">Transmembrane</keyword>
<organism evidence="4 5">
    <name type="scientific">Callosobruchus maculatus</name>
    <name type="common">Southern cowpea weevil</name>
    <name type="synonym">Pulse bruchid</name>
    <dbReference type="NCBI Taxonomy" id="64391"/>
    <lineage>
        <taxon>Eukaryota</taxon>
        <taxon>Metazoa</taxon>
        <taxon>Ecdysozoa</taxon>
        <taxon>Arthropoda</taxon>
        <taxon>Hexapoda</taxon>
        <taxon>Insecta</taxon>
        <taxon>Pterygota</taxon>
        <taxon>Neoptera</taxon>
        <taxon>Endopterygota</taxon>
        <taxon>Coleoptera</taxon>
        <taxon>Polyphaga</taxon>
        <taxon>Cucujiformia</taxon>
        <taxon>Chrysomeloidea</taxon>
        <taxon>Chrysomelidae</taxon>
        <taxon>Bruchinae</taxon>
        <taxon>Bruchini</taxon>
        <taxon>Callosobruchus</taxon>
    </lineage>
</organism>
<sequence>MDYYRCYDLESEIVLYEPGKVFRRTVHEVSIPPYGGWYRNPILCILISLISFLITTGYCLSYPQRQDYSQRQVDSKYPKDYATSKIVKHENNLGLTNYNFSYETSDGSQREETAELKNAGSENESLTVQGSYTYVGTDGLTYKVTYVADENGYRASGQHLPKTR</sequence>
<evidence type="ECO:0000256" key="3">
    <source>
        <dbReference type="SAM" id="Phobius"/>
    </source>
</evidence>
<dbReference type="InterPro" id="IPR031311">
    <property type="entry name" value="CHIT_BIND_RR_consensus"/>
</dbReference>
<dbReference type="EMBL" id="CAACVG010008992">
    <property type="protein sequence ID" value="VEN51719.1"/>
    <property type="molecule type" value="Genomic_DNA"/>
</dbReference>
<evidence type="ECO:0000313" key="4">
    <source>
        <dbReference type="EMBL" id="VEN51719.1"/>
    </source>
</evidence>
<dbReference type="AlphaFoldDB" id="A0A653CVK6"/>
<dbReference type="OrthoDB" id="7255276at2759"/>
<keyword evidence="1 2" id="KW-0193">Cuticle</keyword>
<dbReference type="PANTHER" id="PTHR10380">
    <property type="entry name" value="CUTICLE PROTEIN"/>
    <property type="match status" value="1"/>
</dbReference>
<dbReference type="Proteomes" id="UP000410492">
    <property type="component" value="Unassembled WGS sequence"/>
</dbReference>
<dbReference type="InterPro" id="IPR000618">
    <property type="entry name" value="Insect_cuticle"/>
</dbReference>
<dbReference type="InterPro" id="IPR050468">
    <property type="entry name" value="Cuticle_Struct_Prot"/>
</dbReference>
<protein>
    <submittedName>
        <fullName evidence="4">Uncharacterized protein</fullName>
    </submittedName>
</protein>
<dbReference type="PROSITE" id="PS51155">
    <property type="entry name" value="CHIT_BIND_RR_2"/>
    <property type="match status" value="1"/>
</dbReference>
<keyword evidence="3" id="KW-0472">Membrane</keyword>
<gene>
    <name evidence="4" type="ORF">CALMAC_LOCUS12096</name>
</gene>